<name>A0A2N8UG12_9BASI</name>
<evidence type="ECO:0000313" key="3">
    <source>
        <dbReference type="Proteomes" id="UP000239563"/>
    </source>
</evidence>
<organism evidence="2 3">
    <name type="scientific">Sporisorium reilianum f. sp. reilianum</name>
    <dbReference type="NCBI Taxonomy" id="72559"/>
    <lineage>
        <taxon>Eukaryota</taxon>
        <taxon>Fungi</taxon>
        <taxon>Dikarya</taxon>
        <taxon>Basidiomycota</taxon>
        <taxon>Ustilaginomycotina</taxon>
        <taxon>Ustilaginomycetes</taxon>
        <taxon>Ustilaginales</taxon>
        <taxon>Ustilaginaceae</taxon>
        <taxon>Sporisorium</taxon>
    </lineage>
</organism>
<dbReference type="Pfam" id="PF20263">
    <property type="entry name" value="LYRM2-like"/>
    <property type="match status" value="1"/>
</dbReference>
<sequence>MLASTSTASTTLLSSTTGEGLKHLYRTILQQARLLSHTLDDPIVLNSHRFLARKNLEPLLSPPVPPEVERQWPPSTATKRILRAQMHRRHLADANFGWEHSVQRALSLAYARTGKLRRDALSDLSPIASSSRAEQKHEKKLRKKEVPPVLQTLLTSAASMNGAAVKSRDHLTARPPPPFLPTVDDPLVKHYGKALGRRRVLNATGKFVKEYLKKVSVPVDVIDSNGAGGDGLLGHLEAKARPPTEHVAGYPRAATRTQHPPYLSSATQSIARYRSALHASTHRKRSLRTHGWTSHPKVFSHARRRRRLYARLLDDVPILVSDDAPGMASRKNDPLGIRAKLESLEGRAQTKVVKSRFAVGPRSRGAEVVLSESVSLQEVLAGLDASEVAFLREQGLLQ</sequence>
<protein>
    <recommendedName>
        <fullName evidence="1">LYR motif-containing protein Cup1-like N-terminal domain-containing protein</fullName>
    </recommendedName>
</protein>
<evidence type="ECO:0000313" key="2">
    <source>
        <dbReference type="EMBL" id="SJX63698.1"/>
    </source>
</evidence>
<evidence type="ECO:0000259" key="1">
    <source>
        <dbReference type="Pfam" id="PF20263"/>
    </source>
</evidence>
<gene>
    <name evidence="2" type="ORF">SRS1_14449</name>
</gene>
<feature type="domain" description="LYR motif-containing protein Cup1-like N-terminal" evidence="1">
    <location>
        <begin position="24"/>
        <end position="120"/>
    </location>
</feature>
<accession>A0A2N8UG12</accession>
<dbReference type="EMBL" id="LT795062">
    <property type="protein sequence ID" value="SJX63698.1"/>
    <property type="molecule type" value="Genomic_DNA"/>
</dbReference>
<dbReference type="Proteomes" id="UP000239563">
    <property type="component" value="Chromosome IX"/>
</dbReference>
<dbReference type="InterPro" id="IPR046896">
    <property type="entry name" value="Cup1-like_N"/>
</dbReference>
<dbReference type="AlphaFoldDB" id="A0A2N8UG12"/>
<proteinExistence type="predicted"/>
<reference evidence="2 3" key="1">
    <citation type="submission" date="2017-02" db="EMBL/GenBank/DDBJ databases">
        <authorList>
            <person name="Peterson S.W."/>
        </authorList>
    </citation>
    <scope>NUCLEOTIDE SEQUENCE [LARGE SCALE GENOMIC DNA]</scope>
    <source>
        <strain evidence="2 3">SRS1_H2-8</strain>
    </source>
</reference>